<protein>
    <recommendedName>
        <fullName evidence="4">Lipoprotein</fullName>
    </recommendedName>
</protein>
<reference evidence="2 3" key="1">
    <citation type="submission" date="2021-01" db="EMBL/GenBank/DDBJ databases">
        <title>Whole genome shotgun sequence of Cellulomonas phragmiteti NBRC 110785.</title>
        <authorList>
            <person name="Komaki H."/>
            <person name="Tamura T."/>
        </authorList>
    </citation>
    <scope>NUCLEOTIDE SEQUENCE [LARGE SCALE GENOMIC DNA]</scope>
    <source>
        <strain evidence="2 3">NBRC 110785</strain>
    </source>
</reference>
<evidence type="ECO:0000256" key="1">
    <source>
        <dbReference type="SAM" id="SignalP"/>
    </source>
</evidence>
<evidence type="ECO:0000313" key="2">
    <source>
        <dbReference type="EMBL" id="GIG41918.1"/>
    </source>
</evidence>
<evidence type="ECO:0000313" key="3">
    <source>
        <dbReference type="Proteomes" id="UP000614741"/>
    </source>
</evidence>
<dbReference type="EMBL" id="BONP01000046">
    <property type="protein sequence ID" value="GIG41918.1"/>
    <property type="molecule type" value="Genomic_DNA"/>
</dbReference>
<proteinExistence type="predicted"/>
<keyword evidence="1" id="KW-0732">Signal</keyword>
<comment type="caution">
    <text evidence="2">The sequence shown here is derived from an EMBL/GenBank/DDBJ whole genome shotgun (WGS) entry which is preliminary data.</text>
</comment>
<dbReference type="RefSeq" id="WP_203676518.1">
    <property type="nucleotide sequence ID" value="NZ_BONP01000046.1"/>
</dbReference>
<evidence type="ECO:0008006" key="4">
    <source>
        <dbReference type="Google" id="ProtNLM"/>
    </source>
</evidence>
<gene>
    <name evidence="2" type="ORF">Cph01nite_36800</name>
</gene>
<feature type="signal peptide" evidence="1">
    <location>
        <begin position="1"/>
        <end position="18"/>
    </location>
</feature>
<organism evidence="2 3">
    <name type="scientific">Cellulomonas phragmiteti</name>
    <dbReference type="NCBI Taxonomy" id="478780"/>
    <lineage>
        <taxon>Bacteria</taxon>
        <taxon>Bacillati</taxon>
        <taxon>Actinomycetota</taxon>
        <taxon>Actinomycetes</taxon>
        <taxon>Micrococcales</taxon>
        <taxon>Cellulomonadaceae</taxon>
        <taxon>Cellulomonas</taxon>
    </lineage>
</organism>
<accession>A0ABQ4DRD9</accession>
<keyword evidence="3" id="KW-1185">Reference proteome</keyword>
<feature type="chain" id="PRO_5045787472" description="Lipoprotein" evidence="1">
    <location>
        <begin position="19"/>
        <end position="123"/>
    </location>
</feature>
<dbReference type="Proteomes" id="UP000614741">
    <property type="component" value="Unassembled WGS sequence"/>
</dbReference>
<sequence length="123" mass="13110">MTAHAAAARQTLSAIALAVTCALTTTGCFYDAPQPQWAELVNERTTSVTLTFDGPAAQPQEIAAREGDVVRYEGEPIKEEERCVDVGATVTDTATGQVLGTVDPPICPETLIYVREDGTVEVR</sequence>
<name>A0ABQ4DRD9_9CELL</name>